<dbReference type="NCBIfam" id="TIGR02401">
    <property type="entry name" value="trehalose_TreY"/>
    <property type="match status" value="1"/>
</dbReference>
<dbReference type="GO" id="GO:0005992">
    <property type="term" value="P:trehalose biosynthetic process"/>
    <property type="evidence" value="ECO:0007669"/>
    <property type="project" value="TreeGrafter"/>
</dbReference>
<evidence type="ECO:0000313" key="2">
    <source>
        <dbReference type="EMBL" id="KAA9089039.1"/>
    </source>
</evidence>
<dbReference type="SUPFAM" id="SSF51445">
    <property type="entry name" value="(Trans)glycosidases"/>
    <property type="match status" value="1"/>
</dbReference>
<reference evidence="3" key="1">
    <citation type="submission" date="2019-09" db="EMBL/GenBank/DDBJ databases">
        <title>Mumia zhuanghuii sp. nov. isolated from the intestinal contents of plateau pika (Ochotona curzoniae) in the Qinghai-Tibet plateau of China.</title>
        <authorList>
            <person name="Tian Z."/>
        </authorList>
    </citation>
    <scope>NUCLEOTIDE SEQUENCE [LARGE SCALE GENOMIC DNA]</scope>
    <source>
        <strain evidence="3">DSM 25564</strain>
    </source>
</reference>
<dbReference type="AlphaFoldDB" id="A0A5J5ITZ1"/>
<comment type="caution">
    <text evidence="2">The sequence shown here is derived from an EMBL/GenBank/DDBJ whole genome shotgun (WGS) entry which is preliminary data.</text>
</comment>
<protein>
    <submittedName>
        <fullName evidence="2">Malto-oligosyltrehalose synthase</fullName>
    </submittedName>
</protein>
<dbReference type="GO" id="GO:0030980">
    <property type="term" value="P:alpha-glucan catabolic process"/>
    <property type="evidence" value="ECO:0007669"/>
    <property type="project" value="TreeGrafter"/>
</dbReference>
<dbReference type="PANTHER" id="PTHR10357:SF216">
    <property type="entry name" value="MALTOOLIGOSYL TREHALOSE SYNTHASE-RELATED"/>
    <property type="match status" value="1"/>
</dbReference>
<dbReference type="CDD" id="cd11336">
    <property type="entry name" value="AmyAc_MTSase"/>
    <property type="match status" value="1"/>
</dbReference>
<dbReference type="EMBL" id="VYRZ01000001">
    <property type="protein sequence ID" value="KAA9089039.1"/>
    <property type="molecule type" value="Genomic_DNA"/>
</dbReference>
<dbReference type="InterPro" id="IPR013797">
    <property type="entry name" value="Maltooligo_trehalose_synth_4"/>
</dbReference>
<proteinExistence type="predicted"/>
<accession>A0A5J5ITZ1</accession>
<dbReference type="SMART" id="SM00642">
    <property type="entry name" value="Aamy"/>
    <property type="match status" value="1"/>
</dbReference>
<sequence>MTVPVSTYRLQIRPAFDLAEAAGTVDYLRELGVDWAYLSPILAAAEGSDHGYDVIDPTQVDPRRGGPDGLARFAAAARDAGLGILVDIVPNHQGVAVPAENPWWWDVLRHGRDSVHADAFDIDWEHGGGKIALPILGSSLREAIANGEIEVSPVAAGDPDDAAHGAAGVARYYDHVLPLADGTAPAAATSDPATVDAVLAAQHWRPGFWRDDADELNFRRFFAVTTLAGVRVELPEVFDASHAEILRWLREGLADGLRIDHPDGLADPGGYLARLAEATGGAYVVVEKILEHAATDHAEELPAWWATAGTTGYDAMAEIDRVLIDPAGEEALDALDADLADAAPTAYADIVREAKRAVADTIQAAEVGRLVRGLPADVREPLGEEVARDALAQLLTAFSVYRVYPPVGAEIVADAVAAATTDRPDLADALATLAPLVAEPGTELARRFAQTTGPVMAKGVEDSAFYRYPRIGTLTEVGGDPSVFSLDVAGFHRAQASRLAAWPHALTALSTHDTKRSEDVRARLSVIAEVPGRWRETLERLRSIASTGDGRLDDLLWQAIVGAWPASPERLQAYAEKASREGGIVTSWTEPDADAEARVGALVDAATGDARVVVEDFVSKITAAGRSNSLAAKLLQLAGPGVPDVYQGTELWDHSLVDPDNRRDVDFAERRDLLARLDDGWQPPIDDTGAAKLLVVSRALRARRDRPELYTRYAPLPVVGAAADHGIAFDRGGAIAVATRLPVGLSARGGWGDTVVVVPPGIHRDELTGRTWPGGEVRLADLLDTYPVALLTRAESTASPAASPATEENA</sequence>
<feature type="domain" description="Glycosyl hydrolase family 13 catalytic" evidence="1">
    <location>
        <begin position="11"/>
        <end position="678"/>
    </location>
</feature>
<dbReference type="Pfam" id="PF00128">
    <property type="entry name" value="Alpha-amylase"/>
    <property type="match status" value="1"/>
</dbReference>
<evidence type="ECO:0000313" key="3">
    <source>
        <dbReference type="Proteomes" id="UP000327039"/>
    </source>
</evidence>
<dbReference type="OrthoDB" id="9761577at2"/>
<organism evidence="2 3">
    <name type="scientific">Microbacterium radiodurans</name>
    <dbReference type="NCBI Taxonomy" id="661398"/>
    <lineage>
        <taxon>Bacteria</taxon>
        <taxon>Bacillati</taxon>
        <taxon>Actinomycetota</taxon>
        <taxon>Actinomycetes</taxon>
        <taxon>Micrococcales</taxon>
        <taxon>Microbacteriaceae</taxon>
        <taxon>Microbacterium</taxon>
    </lineage>
</organism>
<gene>
    <name evidence="2" type="primary">treY</name>
    <name evidence="2" type="ORF">F6B42_00585</name>
</gene>
<dbReference type="Gene3D" id="1.10.10.470">
    <property type="entry name" value="Maltooligosyl trehalose synthase, domain 4"/>
    <property type="match status" value="1"/>
</dbReference>
<dbReference type="Gene3D" id="3.20.20.80">
    <property type="entry name" value="Glycosidases"/>
    <property type="match status" value="1"/>
</dbReference>
<dbReference type="GO" id="GO:0047470">
    <property type="term" value="F:(1,4)-alpha-D-glucan 1-alpha-D-glucosylmutase activity"/>
    <property type="evidence" value="ECO:0007669"/>
    <property type="project" value="TreeGrafter"/>
</dbReference>
<dbReference type="InterPro" id="IPR017853">
    <property type="entry name" value="GH"/>
</dbReference>
<dbReference type="Gene3D" id="3.30.1590.10">
    <property type="entry name" value="Maltooligosyl trehalose synthase, domain 2"/>
    <property type="match status" value="1"/>
</dbReference>
<dbReference type="RefSeq" id="WP_150417660.1">
    <property type="nucleotide sequence ID" value="NZ_VYRZ01000001.1"/>
</dbReference>
<dbReference type="Gene3D" id="1.10.150.200">
    <property type="entry name" value="Maltooligosyl trehalose synthase, domain 3"/>
    <property type="match status" value="1"/>
</dbReference>
<dbReference type="PANTHER" id="PTHR10357">
    <property type="entry name" value="ALPHA-AMYLASE FAMILY MEMBER"/>
    <property type="match status" value="1"/>
</dbReference>
<dbReference type="Proteomes" id="UP000327039">
    <property type="component" value="Unassembled WGS sequence"/>
</dbReference>
<name>A0A5J5ITZ1_9MICO</name>
<evidence type="ECO:0000259" key="1">
    <source>
        <dbReference type="SMART" id="SM00642"/>
    </source>
</evidence>
<keyword evidence="3" id="KW-1185">Reference proteome</keyword>
<dbReference type="InterPro" id="IPR006047">
    <property type="entry name" value="GH13_cat_dom"/>
</dbReference>
<dbReference type="InterPro" id="IPR012767">
    <property type="entry name" value="Trehalose_TreY"/>
</dbReference>